<gene>
    <name evidence="12 15" type="primary">recF</name>
    <name evidence="15" type="ORF">F8154_10385</name>
</gene>
<dbReference type="NCBIfam" id="TIGR00611">
    <property type="entry name" value="recf"/>
    <property type="match status" value="1"/>
</dbReference>
<name>A0A6I0F7Y4_9FIRM</name>
<comment type="function">
    <text evidence="12 13">The RecF protein is involved in DNA metabolism; it is required for DNA replication and normal SOS inducibility. RecF binds preferentially to single-stranded, linear DNA. It also seems to bind ATP.</text>
</comment>
<dbReference type="AlphaFoldDB" id="A0A6I0F7Y4"/>
<dbReference type="InterPro" id="IPR003395">
    <property type="entry name" value="RecF/RecN/SMC_N"/>
</dbReference>
<dbReference type="GO" id="GO:0000731">
    <property type="term" value="P:DNA synthesis involved in DNA repair"/>
    <property type="evidence" value="ECO:0007669"/>
    <property type="project" value="TreeGrafter"/>
</dbReference>
<evidence type="ECO:0000259" key="14">
    <source>
        <dbReference type="Pfam" id="PF02463"/>
    </source>
</evidence>
<feature type="domain" description="RecF/RecN/SMC N-terminal" evidence="14">
    <location>
        <begin position="2"/>
        <end position="361"/>
    </location>
</feature>
<keyword evidence="16" id="KW-1185">Reference proteome</keyword>
<dbReference type="PROSITE" id="PS00618">
    <property type="entry name" value="RECF_2"/>
    <property type="match status" value="1"/>
</dbReference>
<keyword evidence="5 12" id="KW-0235">DNA replication</keyword>
<keyword evidence="8 12" id="KW-0067">ATP-binding</keyword>
<dbReference type="PROSITE" id="PS00617">
    <property type="entry name" value="RECF_1"/>
    <property type="match status" value="1"/>
</dbReference>
<keyword evidence="9 12" id="KW-0238">DNA-binding</keyword>
<dbReference type="GO" id="GO:0003697">
    <property type="term" value="F:single-stranded DNA binding"/>
    <property type="evidence" value="ECO:0007669"/>
    <property type="project" value="UniProtKB-UniRule"/>
</dbReference>
<evidence type="ECO:0000256" key="6">
    <source>
        <dbReference type="ARBA" id="ARBA00022741"/>
    </source>
</evidence>
<evidence type="ECO:0000256" key="5">
    <source>
        <dbReference type="ARBA" id="ARBA00022705"/>
    </source>
</evidence>
<dbReference type="Proteomes" id="UP000432715">
    <property type="component" value="Unassembled WGS sequence"/>
</dbReference>
<keyword evidence="11 12" id="KW-0742">SOS response</keyword>
<dbReference type="GO" id="GO:0005524">
    <property type="term" value="F:ATP binding"/>
    <property type="evidence" value="ECO:0007669"/>
    <property type="project" value="UniProtKB-UniRule"/>
</dbReference>
<keyword evidence="7 12" id="KW-0227">DNA damage</keyword>
<dbReference type="Gene3D" id="1.20.1050.90">
    <property type="entry name" value="RecF/RecN/SMC, N-terminal domain"/>
    <property type="match status" value="1"/>
</dbReference>
<dbReference type="GO" id="GO:0009432">
    <property type="term" value="P:SOS response"/>
    <property type="evidence" value="ECO:0007669"/>
    <property type="project" value="UniProtKB-UniRule"/>
</dbReference>
<dbReference type="Gene3D" id="3.40.50.300">
    <property type="entry name" value="P-loop containing nucleotide triphosphate hydrolases"/>
    <property type="match status" value="1"/>
</dbReference>
<organism evidence="15 16">
    <name type="scientific">Alkaliphilus pronyensis</name>
    <dbReference type="NCBI Taxonomy" id="1482732"/>
    <lineage>
        <taxon>Bacteria</taxon>
        <taxon>Bacillati</taxon>
        <taxon>Bacillota</taxon>
        <taxon>Clostridia</taxon>
        <taxon>Peptostreptococcales</taxon>
        <taxon>Natronincolaceae</taxon>
        <taxon>Alkaliphilus</taxon>
    </lineage>
</organism>
<dbReference type="OrthoDB" id="9803889at2"/>
<dbReference type="PANTHER" id="PTHR32182">
    <property type="entry name" value="DNA REPLICATION AND REPAIR PROTEIN RECF"/>
    <property type="match status" value="1"/>
</dbReference>
<evidence type="ECO:0000256" key="9">
    <source>
        <dbReference type="ARBA" id="ARBA00023125"/>
    </source>
</evidence>
<reference evidence="15 16" key="1">
    <citation type="submission" date="2019-10" db="EMBL/GenBank/DDBJ databases">
        <title>Alkaliphilus serpentinus sp. nov. and Alkaliphilus pronyensis sp. nov., two novel anaerobic alkaliphilic species isolated from the serpentinized-hosted hydrothermal field of the Prony Bay (New Caledonia).</title>
        <authorList>
            <person name="Postec A."/>
        </authorList>
    </citation>
    <scope>NUCLEOTIDE SEQUENCE [LARGE SCALE GENOMIC DNA]</scope>
    <source>
        <strain evidence="15 16">LacV</strain>
    </source>
</reference>
<dbReference type="GO" id="GO:0006260">
    <property type="term" value="P:DNA replication"/>
    <property type="evidence" value="ECO:0007669"/>
    <property type="project" value="UniProtKB-UniRule"/>
</dbReference>
<dbReference type="InterPro" id="IPR027417">
    <property type="entry name" value="P-loop_NTPase"/>
</dbReference>
<evidence type="ECO:0000256" key="4">
    <source>
        <dbReference type="ARBA" id="ARBA00022490"/>
    </source>
</evidence>
<evidence type="ECO:0000256" key="1">
    <source>
        <dbReference type="ARBA" id="ARBA00004496"/>
    </source>
</evidence>
<accession>A0A6I0F7Y4</accession>
<protein>
    <recommendedName>
        <fullName evidence="3 12">DNA replication and repair protein RecF</fullName>
    </recommendedName>
</protein>
<dbReference type="GO" id="GO:0005737">
    <property type="term" value="C:cytoplasm"/>
    <property type="evidence" value="ECO:0007669"/>
    <property type="project" value="UniProtKB-SubCell"/>
</dbReference>
<evidence type="ECO:0000256" key="12">
    <source>
        <dbReference type="HAMAP-Rule" id="MF_00365"/>
    </source>
</evidence>
<keyword evidence="6 12" id="KW-0547">Nucleotide-binding</keyword>
<dbReference type="CDD" id="cd03242">
    <property type="entry name" value="ABC_RecF"/>
    <property type="match status" value="1"/>
</dbReference>
<evidence type="ECO:0000256" key="2">
    <source>
        <dbReference type="ARBA" id="ARBA00008016"/>
    </source>
</evidence>
<dbReference type="EMBL" id="WBZC01000038">
    <property type="protein sequence ID" value="KAB3533826.1"/>
    <property type="molecule type" value="Genomic_DNA"/>
</dbReference>
<keyword evidence="4 12" id="KW-0963">Cytoplasm</keyword>
<feature type="binding site" evidence="12">
    <location>
        <begin position="30"/>
        <end position="37"/>
    </location>
    <ligand>
        <name>ATP</name>
        <dbReference type="ChEBI" id="CHEBI:30616"/>
    </ligand>
</feature>
<evidence type="ECO:0000256" key="13">
    <source>
        <dbReference type="RuleBase" id="RU000578"/>
    </source>
</evidence>
<dbReference type="InterPro" id="IPR042174">
    <property type="entry name" value="RecF_2"/>
</dbReference>
<dbReference type="InterPro" id="IPR018078">
    <property type="entry name" value="DNA-binding_RecF_CS"/>
</dbReference>
<dbReference type="RefSeq" id="WP_151861545.1">
    <property type="nucleotide sequence ID" value="NZ_WBZC01000038.1"/>
</dbReference>
<evidence type="ECO:0000256" key="8">
    <source>
        <dbReference type="ARBA" id="ARBA00022840"/>
    </source>
</evidence>
<evidence type="ECO:0000256" key="3">
    <source>
        <dbReference type="ARBA" id="ARBA00020170"/>
    </source>
</evidence>
<comment type="similarity">
    <text evidence="2 12 13">Belongs to the RecF family.</text>
</comment>
<keyword evidence="10 12" id="KW-0234">DNA repair</keyword>
<evidence type="ECO:0000256" key="10">
    <source>
        <dbReference type="ARBA" id="ARBA00023204"/>
    </source>
</evidence>
<comment type="caution">
    <text evidence="15">The sequence shown here is derived from an EMBL/GenBank/DDBJ whole genome shotgun (WGS) entry which is preliminary data.</text>
</comment>
<dbReference type="Pfam" id="PF02463">
    <property type="entry name" value="SMC_N"/>
    <property type="match status" value="1"/>
</dbReference>
<evidence type="ECO:0000256" key="7">
    <source>
        <dbReference type="ARBA" id="ARBA00022763"/>
    </source>
</evidence>
<dbReference type="HAMAP" id="MF_00365">
    <property type="entry name" value="RecF"/>
    <property type="match status" value="1"/>
</dbReference>
<evidence type="ECO:0000256" key="11">
    <source>
        <dbReference type="ARBA" id="ARBA00023236"/>
    </source>
</evidence>
<dbReference type="PANTHER" id="PTHR32182:SF0">
    <property type="entry name" value="DNA REPLICATION AND REPAIR PROTEIN RECF"/>
    <property type="match status" value="1"/>
</dbReference>
<dbReference type="GO" id="GO:0006302">
    <property type="term" value="P:double-strand break repair"/>
    <property type="evidence" value="ECO:0007669"/>
    <property type="project" value="TreeGrafter"/>
</dbReference>
<comment type="subcellular location">
    <subcellularLocation>
        <location evidence="1 12 13">Cytoplasm</location>
    </subcellularLocation>
</comment>
<dbReference type="SUPFAM" id="SSF52540">
    <property type="entry name" value="P-loop containing nucleoside triphosphate hydrolases"/>
    <property type="match status" value="1"/>
</dbReference>
<evidence type="ECO:0000313" key="16">
    <source>
        <dbReference type="Proteomes" id="UP000432715"/>
    </source>
</evidence>
<proteinExistence type="inferred from homology"/>
<evidence type="ECO:0000313" key="15">
    <source>
        <dbReference type="EMBL" id="KAB3533826.1"/>
    </source>
</evidence>
<dbReference type="InterPro" id="IPR001238">
    <property type="entry name" value="DNA-binding_RecF"/>
</dbReference>
<sequence>MYLQELKLLNFRNYDSLNIQFHPKLNIIVGENAQGKTNIIEAIYLCSIGKAFRTYKDNELIKLDKKQAYIKAVVEKVNNNVEIEMKLDKEDKKKIKVNKIPLIKTGELLGNFNVVVFSPDDLKIIKGGPIERRKFIDNEICQVYPKYYYQLNQYNRILQQRNKLLRESKGKRIDLDIWNQQLANVGSSIIFNRIKFIKRIGILAKLIHRKITDEAETLEVIYESNIPFKENDKINDINEKIISEFKAKEEEELIKRVTVVGPHRDDLIFKINNIEVKGFGSQGQQRTAVLSLKMSELEFIKGEVGEYPILLLDDVMSELDINRQNYLINNLKNIQTFITTTMIEQLKLKDKENKIFYIREGRVSIKD</sequence>